<dbReference type="InterPro" id="IPR038500">
    <property type="entry name" value="Antitermination_sf"/>
</dbReference>
<dbReference type="RefSeq" id="WP_062537399.1">
    <property type="nucleotide sequence ID" value="NZ_DF970235.1"/>
</dbReference>
<gene>
    <name evidence="1" type="ORF">MBSD_0357</name>
    <name evidence="2" type="ORF">MBSD_n2126</name>
</gene>
<dbReference type="Proteomes" id="UP000253740">
    <property type="component" value="Unassembled WGS sequence"/>
</dbReference>
<sequence>MDVRKMLARLNPAVCRFDIGRGGIPEWTPQDVAAALGMVPAGLGRELLCAAWWPDGARLSHRELVAALERVQREEWWRREQDMLHAMLAVASHHGGDDLRRAQTLYASAHSNRWPSWVEDIELGSHNTKYLRMRAAVVAELTAPRLCPDCAGRGEIAMKSGVVKDCGKCGGRGSVAHTHAWRAEQMKIREDTYRKTWAGPYEWLFDYSADALQKAQRDMERALQ</sequence>
<keyword evidence="3" id="KW-1185">Reference proteome</keyword>
<organism evidence="2">
    <name type="scientific">Mizugakiibacter sediminis</name>
    <dbReference type="NCBI Taxonomy" id="1475481"/>
    <lineage>
        <taxon>Bacteria</taxon>
        <taxon>Pseudomonadati</taxon>
        <taxon>Pseudomonadota</taxon>
        <taxon>Gammaproteobacteria</taxon>
        <taxon>Lysobacterales</taxon>
        <taxon>Rhodanobacteraceae</taxon>
        <taxon>Mizugakiibacter</taxon>
    </lineage>
</organism>
<evidence type="ECO:0000313" key="3">
    <source>
        <dbReference type="Proteomes" id="UP000253740"/>
    </source>
</evidence>
<evidence type="ECO:0000313" key="1">
    <source>
        <dbReference type="EMBL" id="GAN43844.1"/>
    </source>
</evidence>
<accession>A0A0K8QQ43</accession>
<dbReference type="EMBL" id="DF952378">
    <property type="protein sequence ID" value="GAN43844.1"/>
    <property type="molecule type" value="Genomic_DNA"/>
</dbReference>
<dbReference type="Gene3D" id="1.10.274.110">
    <property type="match status" value="1"/>
</dbReference>
<dbReference type="AlphaFoldDB" id="A0A0K8QQ43"/>
<name>A0A0K8QQ43_9GAMM</name>
<evidence type="ECO:0000313" key="2">
    <source>
        <dbReference type="EMBL" id="GAP66811.1"/>
    </source>
</evidence>
<dbReference type="EMBL" id="DF970235">
    <property type="protein sequence ID" value="GAP66811.1"/>
    <property type="molecule type" value="Genomic_DNA"/>
</dbReference>
<dbReference type="STRING" id="1475481.GCA_000953855_02173"/>
<dbReference type="OrthoDB" id="5955872at2"/>
<protein>
    <submittedName>
        <fullName evidence="2">Uncharacterized protein</fullName>
    </submittedName>
</protein>
<reference evidence="1" key="1">
    <citation type="submission" date="2015-03" db="EMBL/GenBank/DDBJ databases">
        <title>Draft genome sequence of Mizugakiibacter sediminis skMP5.</title>
        <authorList>
            <person name="Watanabe T."/>
            <person name="Kojima H."/>
            <person name="Fukui M."/>
        </authorList>
    </citation>
    <scope>NUCLEOTIDE SEQUENCE</scope>
    <source>
        <strain evidence="1">SkMP5</strain>
    </source>
</reference>
<dbReference type="HOGENOM" id="CLU_1156022_0_0_6"/>
<proteinExistence type="predicted"/>
<reference evidence="2" key="2">
    <citation type="submission" date="2015-08" db="EMBL/GenBank/DDBJ databases">
        <title>Complete DNA Sequence of Pseudomonas syringae pv. actinidiae, the Causal Agent of Kiwifruit Canker Disease.</title>
        <authorList>
            <person name="Rikkerink E.H.A."/>
            <person name="Fineran P.C."/>
        </authorList>
    </citation>
    <scope>NUCLEOTIDE SEQUENCE</scope>
    <source>
        <strain evidence="2">SkMP5</strain>
    </source>
</reference>